<dbReference type="GO" id="GO:0051287">
    <property type="term" value="F:NAD binding"/>
    <property type="evidence" value="ECO:0007669"/>
    <property type="project" value="UniProtKB-ARBA"/>
</dbReference>
<dbReference type="HAMAP" id="MF_00361">
    <property type="entry name" value="NAD_kinase"/>
    <property type="match status" value="1"/>
</dbReference>
<evidence type="ECO:0000256" key="5">
    <source>
        <dbReference type="ARBA" id="ARBA00022857"/>
    </source>
</evidence>
<dbReference type="GO" id="GO:0019674">
    <property type="term" value="P:NAD+ metabolic process"/>
    <property type="evidence" value="ECO:0007669"/>
    <property type="project" value="InterPro"/>
</dbReference>
<comment type="cofactor">
    <cofactor evidence="8">
        <name>a divalent metal cation</name>
        <dbReference type="ChEBI" id="CHEBI:60240"/>
    </cofactor>
</comment>
<comment type="similarity">
    <text evidence="8">Belongs to the NAD kinase family.</text>
</comment>
<dbReference type="EMBL" id="FXUF01000001">
    <property type="protein sequence ID" value="SMP39824.1"/>
    <property type="molecule type" value="Genomic_DNA"/>
</dbReference>
<dbReference type="Pfam" id="PF01513">
    <property type="entry name" value="NAD_kinase"/>
    <property type="match status" value="1"/>
</dbReference>
<dbReference type="GO" id="GO:0005737">
    <property type="term" value="C:cytoplasm"/>
    <property type="evidence" value="ECO:0007669"/>
    <property type="project" value="UniProtKB-SubCell"/>
</dbReference>
<keyword evidence="3 8" id="KW-0418">Kinase</keyword>
<sequence>MPSVKEVCVISNRLQRSLETADHLLGKLQLAGFKAVDHLTSQTDLIISIGGDGSFLKVMHDLEYPETPVLAINTGHLGFFSEITPDQIDLLLERVSRNEYFIEEMAPLKAVITTHDETSTLRGINEVVIKSSLVKAIHLKIQVNGQLIQRFSGDGLIISTSAGSTAYSYSTGGSIVDPRLDVLQLTPLAPINTNSYRCFTSSVIFPPDACIQITPERDPEGYVLVSADGIDFPQEYFNTIDVSLDEKRIKMLRLKRHDFWNKVVKKFL</sequence>
<feature type="binding site" evidence="8">
    <location>
        <begin position="52"/>
        <end position="53"/>
    </location>
    <ligand>
        <name>NAD(+)</name>
        <dbReference type="ChEBI" id="CHEBI:57540"/>
    </ligand>
</feature>
<keyword evidence="4 8" id="KW-0067">ATP-binding</keyword>
<name>A0AA46AHI1_9CLOT</name>
<organism evidence="9 10">
    <name type="scientific">Anoxynatronum buryatiense</name>
    <dbReference type="NCBI Taxonomy" id="489973"/>
    <lineage>
        <taxon>Bacteria</taxon>
        <taxon>Bacillati</taxon>
        <taxon>Bacillota</taxon>
        <taxon>Clostridia</taxon>
        <taxon>Eubacteriales</taxon>
        <taxon>Clostridiaceae</taxon>
        <taxon>Anoxynatronum</taxon>
    </lineage>
</organism>
<evidence type="ECO:0000256" key="4">
    <source>
        <dbReference type="ARBA" id="ARBA00022840"/>
    </source>
</evidence>
<feature type="binding site" evidence="8">
    <location>
        <position position="57"/>
    </location>
    <ligand>
        <name>NAD(+)</name>
        <dbReference type="ChEBI" id="CHEBI:57540"/>
    </ligand>
</feature>
<evidence type="ECO:0000256" key="6">
    <source>
        <dbReference type="ARBA" id="ARBA00023027"/>
    </source>
</evidence>
<accession>A0AA46AHI1</accession>
<dbReference type="GO" id="GO:0006741">
    <property type="term" value="P:NADP+ biosynthetic process"/>
    <property type="evidence" value="ECO:0007669"/>
    <property type="project" value="UniProtKB-UniRule"/>
</dbReference>
<keyword evidence="8" id="KW-0963">Cytoplasm</keyword>
<comment type="caution">
    <text evidence="8">Lacks conserved residue(s) required for the propagation of feature annotation.</text>
</comment>
<keyword evidence="6 8" id="KW-0520">NAD</keyword>
<dbReference type="PANTHER" id="PTHR20275">
    <property type="entry name" value="NAD KINASE"/>
    <property type="match status" value="1"/>
</dbReference>
<feature type="binding site" evidence="8">
    <location>
        <begin position="165"/>
        <end position="170"/>
    </location>
    <ligand>
        <name>NAD(+)</name>
        <dbReference type="ChEBI" id="CHEBI:57540"/>
    </ligand>
</feature>
<comment type="function">
    <text evidence="8">Involved in the regulation of the intracellular balance of NAD and NADP, and is a key enzyme in the biosynthesis of NADP. Catalyzes specifically the phosphorylation on 2'-hydroxyl of the adenosine moiety of NAD to yield NADP.</text>
</comment>
<keyword evidence="10" id="KW-1185">Reference proteome</keyword>
<feature type="binding site" evidence="8">
    <location>
        <position position="162"/>
    </location>
    <ligand>
        <name>NAD(+)</name>
        <dbReference type="ChEBI" id="CHEBI:57540"/>
    </ligand>
</feature>
<gene>
    <name evidence="8" type="primary">nadK</name>
    <name evidence="9" type="ORF">SAMN06296020_101283</name>
</gene>
<dbReference type="GO" id="GO:0003951">
    <property type="term" value="F:NAD+ kinase activity"/>
    <property type="evidence" value="ECO:0007669"/>
    <property type="project" value="UniProtKB-UniRule"/>
</dbReference>
<evidence type="ECO:0000256" key="7">
    <source>
        <dbReference type="ARBA" id="ARBA00047925"/>
    </source>
</evidence>
<keyword evidence="1 8" id="KW-0808">Transferase</keyword>
<keyword evidence="2 8" id="KW-0547">Nucleotide-binding</keyword>
<dbReference type="RefSeq" id="WP_283407639.1">
    <property type="nucleotide sequence ID" value="NZ_FXUF01000001.1"/>
</dbReference>
<dbReference type="AlphaFoldDB" id="A0AA46AHI1"/>
<dbReference type="EC" id="2.7.1.23" evidence="8"/>
<feature type="binding site" evidence="8">
    <location>
        <begin position="125"/>
        <end position="126"/>
    </location>
    <ligand>
        <name>NAD(+)</name>
        <dbReference type="ChEBI" id="CHEBI:57540"/>
    </ligand>
</feature>
<dbReference type="GO" id="GO:0046872">
    <property type="term" value="F:metal ion binding"/>
    <property type="evidence" value="ECO:0007669"/>
    <property type="project" value="UniProtKB-UniRule"/>
</dbReference>
<evidence type="ECO:0000256" key="8">
    <source>
        <dbReference type="HAMAP-Rule" id="MF_00361"/>
    </source>
</evidence>
<evidence type="ECO:0000256" key="1">
    <source>
        <dbReference type="ARBA" id="ARBA00022679"/>
    </source>
</evidence>
<dbReference type="Gene3D" id="2.60.200.30">
    <property type="entry name" value="Probable inorganic polyphosphate/atp-NAD kinase, domain 2"/>
    <property type="match status" value="1"/>
</dbReference>
<dbReference type="InterPro" id="IPR016064">
    <property type="entry name" value="NAD/diacylglycerol_kinase_sf"/>
</dbReference>
<protein>
    <recommendedName>
        <fullName evidence="8">NAD kinase</fullName>
        <ecNumber evidence="8">2.7.1.23</ecNumber>
    </recommendedName>
    <alternativeName>
        <fullName evidence="8">ATP-dependent NAD kinase</fullName>
    </alternativeName>
</protein>
<evidence type="ECO:0000256" key="3">
    <source>
        <dbReference type="ARBA" id="ARBA00022777"/>
    </source>
</evidence>
<dbReference type="PANTHER" id="PTHR20275:SF0">
    <property type="entry name" value="NAD KINASE"/>
    <property type="match status" value="1"/>
</dbReference>
<dbReference type="Proteomes" id="UP001158066">
    <property type="component" value="Unassembled WGS sequence"/>
</dbReference>
<dbReference type="Gene3D" id="3.40.50.10330">
    <property type="entry name" value="Probable inorganic polyphosphate/atp-NAD kinase, domain 1"/>
    <property type="match status" value="1"/>
</dbReference>
<proteinExistence type="inferred from homology"/>
<comment type="subcellular location">
    <subcellularLocation>
        <location evidence="8">Cytoplasm</location>
    </subcellularLocation>
</comment>
<dbReference type="InterPro" id="IPR002504">
    <property type="entry name" value="NADK"/>
</dbReference>
<dbReference type="Pfam" id="PF20143">
    <property type="entry name" value="NAD_kinase_C"/>
    <property type="match status" value="1"/>
</dbReference>
<evidence type="ECO:0000256" key="2">
    <source>
        <dbReference type="ARBA" id="ARBA00022741"/>
    </source>
</evidence>
<comment type="catalytic activity">
    <reaction evidence="7 8">
        <text>NAD(+) + ATP = ADP + NADP(+) + H(+)</text>
        <dbReference type="Rhea" id="RHEA:18629"/>
        <dbReference type="ChEBI" id="CHEBI:15378"/>
        <dbReference type="ChEBI" id="CHEBI:30616"/>
        <dbReference type="ChEBI" id="CHEBI:57540"/>
        <dbReference type="ChEBI" id="CHEBI:58349"/>
        <dbReference type="ChEBI" id="CHEBI:456216"/>
        <dbReference type="EC" id="2.7.1.23"/>
    </reaction>
</comment>
<dbReference type="SUPFAM" id="SSF111331">
    <property type="entry name" value="NAD kinase/diacylglycerol kinase-like"/>
    <property type="match status" value="1"/>
</dbReference>
<feature type="binding site" evidence="8">
    <location>
        <position position="189"/>
    </location>
    <ligand>
        <name>NAD(+)</name>
        <dbReference type="ChEBI" id="CHEBI:57540"/>
    </ligand>
</feature>
<comment type="caution">
    <text evidence="9">The sequence shown here is derived from an EMBL/GenBank/DDBJ whole genome shotgun (WGS) entry which is preliminary data.</text>
</comment>
<dbReference type="InterPro" id="IPR017437">
    <property type="entry name" value="ATP-NAD_kinase_PpnK-typ_C"/>
</dbReference>
<dbReference type="GO" id="GO:0005524">
    <property type="term" value="F:ATP binding"/>
    <property type="evidence" value="ECO:0007669"/>
    <property type="project" value="UniProtKB-KW"/>
</dbReference>
<evidence type="ECO:0000313" key="9">
    <source>
        <dbReference type="EMBL" id="SMP39824.1"/>
    </source>
</evidence>
<feature type="binding site" evidence="8">
    <location>
        <position position="154"/>
    </location>
    <ligand>
        <name>NAD(+)</name>
        <dbReference type="ChEBI" id="CHEBI:57540"/>
    </ligand>
</feature>
<dbReference type="InterPro" id="IPR017438">
    <property type="entry name" value="ATP-NAD_kinase_N"/>
</dbReference>
<evidence type="ECO:0000313" key="10">
    <source>
        <dbReference type="Proteomes" id="UP001158066"/>
    </source>
</evidence>
<keyword evidence="5 8" id="KW-0521">NADP</keyword>
<reference evidence="9" key="1">
    <citation type="submission" date="2017-05" db="EMBL/GenBank/DDBJ databases">
        <authorList>
            <person name="Varghese N."/>
            <person name="Submissions S."/>
        </authorList>
    </citation>
    <scope>NUCLEOTIDE SEQUENCE</scope>
    <source>
        <strain evidence="9">Su22</strain>
    </source>
</reference>
<feature type="active site" description="Proton acceptor" evidence="8">
    <location>
        <position position="52"/>
    </location>
</feature>